<dbReference type="Pfam" id="PF04055">
    <property type="entry name" value="Radical_SAM"/>
    <property type="match status" value="1"/>
</dbReference>
<accession>A0A284VN21</accession>
<evidence type="ECO:0000256" key="2">
    <source>
        <dbReference type="ARBA" id="ARBA00022723"/>
    </source>
</evidence>
<dbReference type="InterPro" id="IPR040087">
    <property type="entry name" value="MJ0021-like"/>
</dbReference>
<dbReference type="InterPro" id="IPR058240">
    <property type="entry name" value="rSAM_sf"/>
</dbReference>
<evidence type="ECO:0000256" key="1">
    <source>
        <dbReference type="ARBA" id="ARBA00022691"/>
    </source>
</evidence>
<dbReference type="InterPro" id="IPR007197">
    <property type="entry name" value="rSAM"/>
</dbReference>
<sequence>MEKDNSGSFFNYLPEGCRMCYKGAKMVLFVTGVCGKNCFYCPVSYERREKDVIFANEKRVKKDDDIIEAALLMDALGTGITGGEPLLYPDRVVYYIKLLKNRFGESHHIHLYTALAPGREVLKSLRSAGLDELRFHPPPHLWANIGKTHYRDSIVEANELGIRVGIEVPSIQADFRGILSLLEEVGGFLNLNELEFSETNADELKKRGFVPVDDVSSGVRGSKEVAELLNNSRLHFCSSLFKDAVQLRERFKRIAKRTARDFDEITEDGTLVYGIIEGDGLDILKDAGVTEDMYSVMDSSIETAWWITEDLAEELKRAGCRVAVIERYPMKNGMPVEKTPL</sequence>
<name>A0A284VN21_9EURY</name>
<dbReference type="InterPro" id="IPR013785">
    <property type="entry name" value="Aldolase_TIM"/>
</dbReference>
<evidence type="ECO:0000313" key="6">
    <source>
        <dbReference type="EMBL" id="SNQ60654.1"/>
    </source>
</evidence>
<evidence type="ECO:0000259" key="5">
    <source>
        <dbReference type="PROSITE" id="PS51918"/>
    </source>
</evidence>
<dbReference type="SUPFAM" id="SSF102114">
    <property type="entry name" value="Radical SAM enzymes"/>
    <property type="match status" value="1"/>
</dbReference>
<feature type="domain" description="Radical SAM core" evidence="5">
    <location>
        <begin position="19"/>
        <end position="233"/>
    </location>
</feature>
<keyword evidence="4" id="KW-0411">Iron-sulfur</keyword>
<keyword evidence="7" id="KW-1185">Reference proteome</keyword>
<organism evidence="6 7">
    <name type="scientific">Candidatus Methanoperedens nitratireducens</name>
    <dbReference type="NCBI Taxonomy" id="1392998"/>
    <lineage>
        <taxon>Archaea</taxon>
        <taxon>Methanobacteriati</taxon>
        <taxon>Methanobacteriota</taxon>
        <taxon>Stenosarchaea group</taxon>
        <taxon>Methanomicrobia</taxon>
        <taxon>Methanosarcinales</taxon>
        <taxon>ANME-2 cluster</taxon>
        <taxon>Candidatus Methanoperedentaceae</taxon>
        <taxon>Candidatus Methanoperedens</taxon>
    </lineage>
</organism>
<dbReference type="RefSeq" id="WP_096205075.1">
    <property type="nucleotide sequence ID" value="NZ_FZMP01000112.1"/>
</dbReference>
<dbReference type="CDD" id="cd01335">
    <property type="entry name" value="Radical_SAM"/>
    <property type="match status" value="1"/>
</dbReference>
<dbReference type="OrthoDB" id="372128at2157"/>
<dbReference type="Proteomes" id="UP000218615">
    <property type="component" value="Unassembled WGS sequence"/>
</dbReference>
<dbReference type="GO" id="GO:0051536">
    <property type="term" value="F:iron-sulfur cluster binding"/>
    <property type="evidence" value="ECO:0007669"/>
    <property type="project" value="UniProtKB-KW"/>
</dbReference>
<evidence type="ECO:0000313" key="7">
    <source>
        <dbReference type="Proteomes" id="UP000218615"/>
    </source>
</evidence>
<dbReference type="PANTHER" id="PTHR43288:SF1">
    <property type="entry name" value="GLYCYL-RADICAL ENZYME ACTIVATING ENZYME MJ0021-RELATED"/>
    <property type="match status" value="1"/>
</dbReference>
<dbReference type="AlphaFoldDB" id="A0A284VN21"/>
<keyword evidence="1" id="KW-0949">S-adenosyl-L-methionine</keyword>
<dbReference type="PROSITE" id="PS51918">
    <property type="entry name" value="RADICAL_SAM"/>
    <property type="match status" value="1"/>
</dbReference>
<keyword evidence="2" id="KW-0479">Metal-binding</keyword>
<dbReference type="EMBL" id="FZMP01000112">
    <property type="protein sequence ID" value="SNQ60654.1"/>
    <property type="molecule type" value="Genomic_DNA"/>
</dbReference>
<gene>
    <name evidence="6" type="ORF">MNV_20030</name>
</gene>
<dbReference type="Pfam" id="PF26257">
    <property type="entry name" value="DUF8061"/>
    <property type="match status" value="1"/>
</dbReference>
<dbReference type="GO" id="GO:0046872">
    <property type="term" value="F:metal ion binding"/>
    <property type="evidence" value="ECO:0007669"/>
    <property type="project" value="UniProtKB-KW"/>
</dbReference>
<proteinExistence type="predicted"/>
<keyword evidence="3" id="KW-0408">Iron</keyword>
<dbReference type="SFLD" id="SFLDS00029">
    <property type="entry name" value="Radical_SAM"/>
    <property type="match status" value="1"/>
</dbReference>
<evidence type="ECO:0000256" key="3">
    <source>
        <dbReference type="ARBA" id="ARBA00023004"/>
    </source>
</evidence>
<dbReference type="SFLD" id="SFLDG01108">
    <property type="entry name" value="Uncharacterised_Radical_SAM_Su"/>
    <property type="match status" value="1"/>
</dbReference>
<protein>
    <recommendedName>
        <fullName evidence="5">Radical SAM core domain-containing protein</fullName>
    </recommendedName>
</protein>
<reference evidence="7" key="1">
    <citation type="submission" date="2017-06" db="EMBL/GenBank/DDBJ databases">
        <authorList>
            <person name="Cremers G."/>
        </authorList>
    </citation>
    <scope>NUCLEOTIDE SEQUENCE [LARGE SCALE GENOMIC DNA]</scope>
</reference>
<evidence type="ECO:0000256" key="4">
    <source>
        <dbReference type="ARBA" id="ARBA00023014"/>
    </source>
</evidence>
<dbReference type="PANTHER" id="PTHR43288">
    <property type="entry name" value="BIOTIN SYNTHASE-RELATED PROTEIN, RADICAL SAM SUPERFAMILY"/>
    <property type="match status" value="1"/>
</dbReference>
<dbReference type="InterPro" id="IPR058374">
    <property type="entry name" value="DUF8061"/>
</dbReference>
<dbReference type="Gene3D" id="3.20.20.70">
    <property type="entry name" value="Aldolase class I"/>
    <property type="match status" value="1"/>
</dbReference>
<dbReference type="GO" id="GO:0003824">
    <property type="term" value="F:catalytic activity"/>
    <property type="evidence" value="ECO:0007669"/>
    <property type="project" value="InterPro"/>
</dbReference>